<gene>
    <name evidence="1" type="ORF">JBS370_LOCUS41967</name>
</gene>
<protein>
    <submittedName>
        <fullName evidence="1">Uncharacterized protein</fullName>
    </submittedName>
</protein>
<proteinExistence type="predicted"/>
<dbReference type="PANTHER" id="PTHR15032:SF4">
    <property type="entry name" value="N-ACYL-PHOSPHATIDYLETHANOLAMINE-HYDROLYZING PHOSPHOLIPASE D"/>
    <property type="match status" value="1"/>
</dbReference>
<sequence>MMETQHVSPDEAVQIHIDVQSKKSIGIHWGTWALANEYFMEPPEKLSHAVKNNQLRPSSFIVVKHGEIVDLP</sequence>
<dbReference type="EMBL" id="CAJOBD010051268">
    <property type="protein sequence ID" value="CAF4352279.1"/>
    <property type="molecule type" value="Genomic_DNA"/>
</dbReference>
<accession>A0A820L9R8</accession>
<dbReference type="PANTHER" id="PTHR15032">
    <property type="entry name" value="N-ACYL-PHOSPHATIDYLETHANOLAMINE-HYDROLYZING PHOSPHOLIPASE D"/>
    <property type="match status" value="1"/>
</dbReference>
<reference evidence="1" key="1">
    <citation type="submission" date="2021-02" db="EMBL/GenBank/DDBJ databases">
        <authorList>
            <person name="Nowell W R."/>
        </authorList>
    </citation>
    <scope>NUCLEOTIDE SEQUENCE</scope>
</reference>
<dbReference type="GO" id="GO:0070292">
    <property type="term" value="P:N-acylphosphatidylethanolamine metabolic process"/>
    <property type="evidence" value="ECO:0007669"/>
    <property type="project" value="TreeGrafter"/>
</dbReference>
<organism evidence="1 2">
    <name type="scientific">Rotaria sordida</name>
    <dbReference type="NCBI Taxonomy" id="392033"/>
    <lineage>
        <taxon>Eukaryota</taxon>
        <taxon>Metazoa</taxon>
        <taxon>Spiralia</taxon>
        <taxon>Gnathifera</taxon>
        <taxon>Rotifera</taxon>
        <taxon>Eurotatoria</taxon>
        <taxon>Bdelloidea</taxon>
        <taxon>Philodinida</taxon>
        <taxon>Philodinidae</taxon>
        <taxon>Rotaria</taxon>
    </lineage>
</organism>
<dbReference type="GO" id="GO:0070291">
    <property type="term" value="P:N-acylethanolamine metabolic process"/>
    <property type="evidence" value="ECO:0007669"/>
    <property type="project" value="TreeGrafter"/>
</dbReference>
<dbReference type="GO" id="GO:0070290">
    <property type="term" value="F:N-acylphosphatidylethanolamine-specific phospholipase D activity"/>
    <property type="evidence" value="ECO:0007669"/>
    <property type="project" value="TreeGrafter"/>
</dbReference>
<dbReference type="AlphaFoldDB" id="A0A820L9R8"/>
<name>A0A820L9R8_9BILA</name>
<evidence type="ECO:0000313" key="2">
    <source>
        <dbReference type="Proteomes" id="UP000663836"/>
    </source>
</evidence>
<dbReference type="Proteomes" id="UP000663836">
    <property type="component" value="Unassembled WGS sequence"/>
</dbReference>
<comment type="caution">
    <text evidence="1">The sequence shown here is derived from an EMBL/GenBank/DDBJ whole genome shotgun (WGS) entry which is preliminary data.</text>
</comment>
<dbReference type="GO" id="GO:0005737">
    <property type="term" value="C:cytoplasm"/>
    <property type="evidence" value="ECO:0007669"/>
    <property type="project" value="TreeGrafter"/>
</dbReference>
<dbReference type="Gene3D" id="3.60.15.10">
    <property type="entry name" value="Ribonuclease Z/Hydroxyacylglutathione hydrolase-like"/>
    <property type="match status" value="1"/>
</dbReference>
<dbReference type="InterPro" id="IPR036866">
    <property type="entry name" value="RibonucZ/Hydroxyglut_hydro"/>
</dbReference>
<evidence type="ECO:0000313" key="1">
    <source>
        <dbReference type="EMBL" id="CAF4352279.1"/>
    </source>
</evidence>